<feature type="region of interest" description="Disordered" evidence="1">
    <location>
        <begin position="348"/>
        <end position="396"/>
    </location>
</feature>
<feature type="compositionally biased region" description="Polar residues" evidence="1">
    <location>
        <begin position="379"/>
        <end position="389"/>
    </location>
</feature>
<organism evidence="2 3">
    <name type="scientific">Danionella cerebrum</name>
    <dbReference type="NCBI Taxonomy" id="2873325"/>
    <lineage>
        <taxon>Eukaryota</taxon>
        <taxon>Metazoa</taxon>
        <taxon>Chordata</taxon>
        <taxon>Craniata</taxon>
        <taxon>Vertebrata</taxon>
        <taxon>Euteleostomi</taxon>
        <taxon>Actinopterygii</taxon>
        <taxon>Neopterygii</taxon>
        <taxon>Teleostei</taxon>
        <taxon>Ostariophysi</taxon>
        <taxon>Cypriniformes</taxon>
        <taxon>Danionidae</taxon>
        <taxon>Danioninae</taxon>
        <taxon>Danionella</taxon>
    </lineage>
</organism>
<dbReference type="STRING" id="623744.A0A553MPC6"/>
<name>A0A553MPC6_9TELE</name>
<dbReference type="AlphaFoldDB" id="A0A553MPC6"/>
<dbReference type="InterPro" id="IPR043442">
    <property type="entry name" value="Perm1"/>
</dbReference>
<sequence>MDDFDHSVQLAEQDWDWFLTDSEDCWVQQAQLATIDECSFSEDETTFIHVPSLDCSASGIQLCDNVCEGGQKLQVGVCQIKESPEDSEIPENASLDSKKISKVSEEEDEMNILKLKGNEENQQKGVNEPNQGCAEPMNEIPSADKKHEIDMFGVGKLKEKMGGSPVVTKEKERWFVTVNETPVRLRVKRRKKSSKNLCKSIGSRRCPSSNENQEMTDKQTKKKSEQENLSLDFPTENKPRFDVKSVASPVSSEDDDNRTLCDFSLKEESIMDPPIANSETSPGDHPNSVLNHKEMQQTLIKDHTASPYWNHESTLYEEYDKSIEDIDCEHQSSNDLLSQLANDAGTPKFILGTYTPKTTDEDKTEQLEPSEHGEESSQKTHIISDQTSGPTPPIFAMSSFWDEMEKLTINDILHLRSSNNKSLIQESIEEESIDPSLLPRSEVEIKDESLEDSLVDDTSDYYTHVDDSKPDRSSCDFSTFSDFDEEFVQRIAPSATPVPNEDKEEEKVFESTCLVDSEEPWRGESSEIVKLLSEAEHYASVHARVATAAPALASEALLTGPASPATDGQPTLAPVV</sequence>
<dbReference type="GO" id="GO:0005737">
    <property type="term" value="C:cytoplasm"/>
    <property type="evidence" value="ECO:0007669"/>
    <property type="project" value="TreeGrafter"/>
</dbReference>
<reference evidence="2 3" key="1">
    <citation type="journal article" date="2019" name="Sci. Data">
        <title>Hybrid genome assembly and annotation of Danionella translucida.</title>
        <authorList>
            <person name="Kadobianskyi M."/>
            <person name="Schulze L."/>
            <person name="Schuelke M."/>
            <person name="Judkewitz B."/>
        </authorList>
    </citation>
    <scope>NUCLEOTIDE SEQUENCE [LARGE SCALE GENOMIC DNA]</scope>
    <source>
        <strain evidence="2 3">Bolton</strain>
    </source>
</reference>
<keyword evidence="3" id="KW-1185">Reference proteome</keyword>
<dbReference type="GO" id="GO:0006355">
    <property type="term" value="P:regulation of DNA-templated transcription"/>
    <property type="evidence" value="ECO:0007669"/>
    <property type="project" value="InterPro"/>
</dbReference>
<dbReference type="PANTHER" id="PTHR47282">
    <property type="entry name" value="PGC-1 AND ERR-INDUCED REGULATOR IN MUSCLE PROTEIN 1"/>
    <property type="match status" value="1"/>
</dbReference>
<proteinExistence type="predicted"/>
<feature type="compositionally biased region" description="Basic and acidic residues" evidence="1">
    <location>
        <begin position="215"/>
        <end position="226"/>
    </location>
</feature>
<evidence type="ECO:0000313" key="2">
    <source>
        <dbReference type="EMBL" id="TRY55026.1"/>
    </source>
</evidence>
<evidence type="ECO:0000313" key="3">
    <source>
        <dbReference type="Proteomes" id="UP000316079"/>
    </source>
</evidence>
<feature type="compositionally biased region" description="Basic and acidic residues" evidence="1">
    <location>
        <begin position="358"/>
        <end position="378"/>
    </location>
</feature>
<dbReference type="GO" id="GO:0005634">
    <property type="term" value="C:nucleus"/>
    <property type="evidence" value="ECO:0007669"/>
    <property type="project" value="TreeGrafter"/>
</dbReference>
<protein>
    <submittedName>
        <fullName evidence="2">Uncharacterized protein</fullName>
    </submittedName>
</protein>
<dbReference type="GO" id="GO:0014850">
    <property type="term" value="P:response to muscle activity"/>
    <property type="evidence" value="ECO:0007669"/>
    <property type="project" value="TreeGrafter"/>
</dbReference>
<feature type="region of interest" description="Disordered" evidence="1">
    <location>
        <begin position="187"/>
        <end position="289"/>
    </location>
</feature>
<dbReference type="EMBL" id="SRMA01027336">
    <property type="protein sequence ID" value="TRY55026.1"/>
    <property type="molecule type" value="Genomic_DNA"/>
</dbReference>
<accession>A0A553MPC6</accession>
<evidence type="ECO:0000256" key="1">
    <source>
        <dbReference type="SAM" id="MobiDB-lite"/>
    </source>
</evidence>
<dbReference type="Proteomes" id="UP000316079">
    <property type="component" value="Unassembled WGS sequence"/>
</dbReference>
<dbReference type="OrthoDB" id="8943218at2759"/>
<gene>
    <name evidence="2" type="ORF">DNTS_020761</name>
</gene>
<feature type="non-terminal residue" evidence="2">
    <location>
        <position position="576"/>
    </location>
</feature>
<dbReference type="PANTHER" id="PTHR47282:SF1">
    <property type="entry name" value="PGC-1 AND ERR-INDUCED REGULATOR IN MUSCLE PROTEIN 1"/>
    <property type="match status" value="1"/>
</dbReference>
<comment type="caution">
    <text evidence="2">The sequence shown here is derived from an EMBL/GenBank/DDBJ whole genome shotgun (WGS) entry which is preliminary data.</text>
</comment>